<feature type="compositionally biased region" description="Basic and acidic residues" evidence="6">
    <location>
        <begin position="47"/>
        <end position="56"/>
    </location>
</feature>
<dbReference type="SUPFAM" id="SSF55271">
    <property type="entry name" value="DNA repair protein MutS, domain I"/>
    <property type="match status" value="1"/>
</dbReference>
<dbReference type="InterPro" id="IPR007695">
    <property type="entry name" value="DNA_mismatch_repair_MutS-lik_N"/>
</dbReference>
<evidence type="ECO:0000256" key="3">
    <source>
        <dbReference type="ARBA" id="ARBA00022763"/>
    </source>
</evidence>
<dbReference type="GO" id="GO:0140664">
    <property type="term" value="F:ATP-dependent DNA damage sensor activity"/>
    <property type="evidence" value="ECO:0007669"/>
    <property type="project" value="InterPro"/>
</dbReference>
<dbReference type="Pfam" id="PF05192">
    <property type="entry name" value="MutS_III"/>
    <property type="match status" value="1"/>
</dbReference>
<keyword evidence="4" id="KW-0067">ATP-binding</keyword>
<dbReference type="GO" id="GO:0005524">
    <property type="term" value="F:ATP binding"/>
    <property type="evidence" value="ECO:0007669"/>
    <property type="project" value="UniProtKB-KW"/>
</dbReference>
<evidence type="ECO:0000259" key="8">
    <source>
        <dbReference type="PROSITE" id="PS51159"/>
    </source>
</evidence>
<evidence type="ECO:0000313" key="10">
    <source>
        <dbReference type="Proteomes" id="UP001175271"/>
    </source>
</evidence>
<dbReference type="PANTHER" id="PTHR11361:SF148">
    <property type="entry name" value="DNA MISMATCH REPAIR PROTEIN MSH6"/>
    <property type="match status" value="1"/>
</dbReference>
<dbReference type="Gene3D" id="3.30.1370.110">
    <property type="match status" value="1"/>
</dbReference>
<dbReference type="Pfam" id="PF05190">
    <property type="entry name" value="MutS_IV"/>
    <property type="match status" value="1"/>
</dbReference>
<keyword evidence="2" id="KW-0547">Nucleotide-binding</keyword>
<dbReference type="SMART" id="SM00533">
    <property type="entry name" value="MUTSd"/>
    <property type="match status" value="1"/>
</dbReference>
<dbReference type="SMART" id="SM00534">
    <property type="entry name" value="MUTSac"/>
    <property type="match status" value="1"/>
</dbReference>
<dbReference type="InterPro" id="IPR038175">
    <property type="entry name" value="CBM21_dom_sf"/>
</dbReference>
<dbReference type="PROSITE" id="PS50828">
    <property type="entry name" value="SMR"/>
    <property type="match status" value="1"/>
</dbReference>
<name>A0AA39LGX4_9BILA</name>
<evidence type="ECO:0000256" key="6">
    <source>
        <dbReference type="SAM" id="MobiDB-lite"/>
    </source>
</evidence>
<dbReference type="PANTHER" id="PTHR11361">
    <property type="entry name" value="DNA MISMATCH REPAIR PROTEIN MUTS FAMILY MEMBER"/>
    <property type="match status" value="1"/>
</dbReference>
<evidence type="ECO:0000256" key="5">
    <source>
        <dbReference type="ARBA" id="ARBA00023125"/>
    </source>
</evidence>
<feature type="compositionally biased region" description="Polar residues" evidence="6">
    <location>
        <begin position="9"/>
        <end position="25"/>
    </location>
</feature>
<dbReference type="InterPro" id="IPR016151">
    <property type="entry name" value="DNA_mismatch_repair_MutS_N"/>
</dbReference>
<keyword evidence="3" id="KW-0227">DNA damage</keyword>
<dbReference type="PROSITE" id="PS00486">
    <property type="entry name" value="DNA_MISMATCH_REPAIR_2"/>
    <property type="match status" value="1"/>
</dbReference>
<dbReference type="SUPFAM" id="SSF52540">
    <property type="entry name" value="P-loop containing nucleoside triphosphate hydrolases"/>
    <property type="match status" value="1"/>
</dbReference>
<evidence type="ECO:0008006" key="11">
    <source>
        <dbReference type="Google" id="ProtNLM"/>
    </source>
</evidence>
<dbReference type="Pfam" id="PF05188">
    <property type="entry name" value="MutS_II"/>
    <property type="match status" value="1"/>
</dbReference>
<dbReference type="InterPro" id="IPR007696">
    <property type="entry name" value="DNA_mismatch_repair_MutS_core"/>
</dbReference>
<organism evidence="9 10">
    <name type="scientific">Steinernema hermaphroditum</name>
    <dbReference type="NCBI Taxonomy" id="289476"/>
    <lineage>
        <taxon>Eukaryota</taxon>
        <taxon>Metazoa</taxon>
        <taxon>Ecdysozoa</taxon>
        <taxon>Nematoda</taxon>
        <taxon>Chromadorea</taxon>
        <taxon>Rhabditida</taxon>
        <taxon>Tylenchina</taxon>
        <taxon>Panagrolaimomorpha</taxon>
        <taxon>Strongyloidoidea</taxon>
        <taxon>Steinernematidae</taxon>
        <taxon>Steinernema</taxon>
    </lineage>
</organism>
<evidence type="ECO:0000256" key="1">
    <source>
        <dbReference type="ARBA" id="ARBA00006271"/>
    </source>
</evidence>
<dbReference type="PROSITE" id="PS51159">
    <property type="entry name" value="CBM21"/>
    <property type="match status" value="1"/>
</dbReference>
<dbReference type="Gene3D" id="3.40.50.300">
    <property type="entry name" value="P-loop containing nucleotide triphosphate hydrolases"/>
    <property type="match status" value="1"/>
</dbReference>
<dbReference type="Pfam" id="PF01624">
    <property type="entry name" value="MutS_I"/>
    <property type="match status" value="1"/>
</dbReference>
<evidence type="ECO:0000259" key="7">
    <source>
        <dbReference type="PROSITE" id="PS50828"/>
    </source>
</evidence>
<dbReference type="GO" id="GO:0030983">
    <property type="term" value="F:mismatched DNA binding"/>
    <property type="evidence" value="ECO:0007669"/>
    <property type="project" value="InterPro"/>
</dbReference>
<dbReference type="InterPro" id="IPR036678">
    <property type="entry name" value="MutS_con_dom_sf"/>
</dbReference>
<dbReference type="SUPFAM" id="SSF160443">
    <property type="entry name" value="SMR domain-like"/>
    <property type="match status" value="1"/>
</dbReference>
<protein>
    <recommendedName>
        <fullName evidence="11">DNA mismatch repair protein</fullName>
    </recommendedName>
</protein>
<dbReference type="InterPro" id="IPR002625">
    <property type="entry name" value="Smr_dom"/>
</dbReference>
<dbReference type="InterPro" id="IPR007860">
    <property type="entry name" value="DNA_mmatch_repair_MutS_con_dom"/>
</dbReference>
<dbReference type="FunFam" id="1.10.1420.10:FF:000005">
    <property type="entry name" value="DNA mismatch repair protein"/>
    <property type="match status" value="1"/>
</dbReference>
<dbReference type="SUPFAM" id="SSF48334">
    <property type="entry name" value="DNA repair protein MutS, domain III"/>
    <property type="match status" value="1"/>
</dbReference>
<keyword evidence="10" id="KW-1185">Reference proteome</keyword>
<proteinExistence type="inferred from homology"/>
<evidence type="ECO:0000256" key="2">
    <source>
        <dbReference type="ARBA" id="ARBA00022741"/>
    </source>
</evidence>
<dbReference type="EMBL" id="JAUCMV010000005">
    <property type="protein sequence ID" value="KAK0396740.1"/>
    <property type="molecule type" value="Genomic_DNA"/>
</dbReference>
<accession>A0AA39LGX4</accession>
<feature type="domain" description="Smr" evidence="7">
    <location>
        <begin position="1873"/>
        <end position="1953"/>
    </location>
</feature>
<comment type="similarity">
    <text evidence="1">Belongs to the DNA mismatch repair MutS family.</text>
</comment>
<reference evidence="9" key="1">
    <citation type="submission" date="2023-06" db="EMBL/GenBank/DDBJ databases">
        <title>Genomic analysis of the entomopathogenic nematode Steinernema hermaphroditum.</title>
        <authorList>
            <person name="Schwarz E.M."/>
            <person name="Heppert J.K."/>
            <person name="Baniya A."/>
            <person name="Schwartz H.T."/>
            <person name="Tan C.-H."/>
            <person name="Antoshechkin I."/>
            <person name="Sternberg P.W."/>
            <person name="Goodrich-Blair H."/>
            <person name="Dillman A.R."/>
        </authorList>
    </citation>
    <scope>NUCLEOTIDE SEQUENCE</scope>
    <source>
        <strain evidence="9">PS9179</strain>
        <tissue evidence="9">Whole animal</tissue>
    </source>
</reference>
<dbReference type="SMART" id="SM00463">
    <property type="entry name" value="SMR"/>
    <property type="match status" value="1"/>
</dbReference>
<comment type="caution">
    <text evidence="9">The sequence shown here is derived from an EMBL/GenBank/DDBJ whole genome shotgun (WGS) entry which is preliminary data.</text>
</comment>
<feature type="region of interest" description="Disordered" evidence="6">
    <location>
        <begin position="1476"/>
        <end position="1526"/>
    </location>
</feature>
<dbReference type="InterPro" id="IPR027417">
    <property type="entry name" value="P-loop_NTPase"/>
</dbReference>
<dbReference type="Gene3D" id="2.60.40.2440">
    <property type="entry name" value="Carbohydrate binding type-21 domain"/>
    <property type="match status" value="1"/>
</dbReference>
<dbReference type="InterPro" id="IPR036187">
    <property type="entry name" value="DNA_mismatch_repair_MutS_sf"/>
</dbReference>
<keyword evidence="5" id="KW-0238">DNA-binding</keyword>
<sequence length="1953" mass="219318">MSGKKKSLRQSTITSFLQTGSSTPLRETERTSGSAKVKSPNENFPETDQKKNEAKGDGATPLKSVNKRRRVVISSDEEEDSDHSTSYAKDSHKKPKIVSSDSEENLAESSSMADVLTDECSRMSITSSDFNSVLVDLNEKDQKVATKVMHAANLINSLKPSIADFSEDVPDAVESPSVKVSKKGYIPRSITESDQERFPHLYDEDFRFLKPEHIKDFEGRKKSHPDYDPKTLFVPEAFMKKQTPGHKQWWTLKSQNFDTILFFKVGKFYEMYHMDAVVGVECLNLIYMRGKFAHAGFPEMAYGRYADQLVSRGYKVARIEQTETPQQLDERCKTSKVKEKVVKREVCRLTTQATRTYGVLDTSNEQNSLDFVDSSAKYFIAIAEKVKKSDSSNISTSEYGICISDTSTGTFILSQFTDDECHSFLRTLLAQHPPLQVVYEKGHSSSSTQAVLSSTVGHCQKEGLVPNAEFYGTARVLEILSGDDYFGCNVSQWPASIAGLLEDPSGGIPKSKPEYSMALSSFGATLWYFKRCLIDVDMVTMQNFTVYDPLGAPKQDISKCDTNYWKDKRMILDCAALINLNLVGPLDSRKKNTLRDPTAAKFSLYSTINKCSTPFGKRKLRVWVCSPLCDTELIAQRQDAIEFLCSMEAQTFVTESLTELRKIPDLERLLQKIHTLGLKYRVDKHPDGRAVLFDMTRYNKRKICDLANTLDGFRQVIRIRNRYLELQDDENLKQVTLLEKCFGDGFVDITRDLQHFSESFNQEQAVKEGIIVPRPGMDAEYDKTCEKEQQKKLKCSAICYVAGGKSRYTLEIPEAICDSLRDEFELKSQRKGFRRYTTPRSEDLLNELIVAEEERDKIRLDLLRRVFADFDSRKIKWAATVQAVATFDCLLSLAQYVKTCGMTMTRPELVVNSDKVFLEVEAGYHPSLALLMSSSTKQAYIPNSTFMGGDHPLTILLTGPNMGGKSTLMRQVAVLVVLAQMGCFVPASKMRFTPVDRIFTRIGASDRIMAGQSTFFVELNEAKTILRDASPHSLVVIDELGRGTSTYDGAAIASSVLKFIARSLRCRCFFSTHYLALCSEVEAENNVLFAHMSCMVENENKDDPTLENVTFLYTVVPGICPKSYGFYAAKLAGIPPTVVRAAYDASKQYHLRAQPTVMQCVGSSSGVQSYSDVAHSAPCSSPLCSFACRRAASFPVANGTFRPSSLKERSKSESEALNRFDYRFNTSFIDLVPLHLWQQKVHTSDPAHSSSSDSEDDASSGVSSSDAADDNVDYLGFEFTDKDGFATQTIVSTGRPKKSVRFADDCGGNLETVRVMTEPSDYPPRISPSVLRRLRGESGDHALETQICASWIVPFKQPASEYVRFREHLDSGKVALENVLLKNDVCKMTGTIKVVNLAFEKRVFIRITDNGWKNFLDRPATFQPSSSKTYDTFSFDIDIPRNTEPDSKVEFCICYIAAGKDYWDSNDGTNYVLISPPHEDHHMGPPQKNVPKKDVDDAYPEMGKKRKGLKSDAYPPEVRSETDDLSSDDSVVPDGFLRIALSSDALKQLCGFFGDRINFDEMRETVDLSYAVCFEIYKTASVGISETTKDDEMLAMELQAKLNGESVSGPKVTVPDGFLRIVLSSDALNQLCGFFGDGINIDGMRQAVDLSYALCFEIFKAAIAKSDLSEVTNDDEMIALELQTRFNEEVRERTVYSQHDREAFERLCSEFSDIPRTCIMTCFADTKFDEVATRGTVVAYAEEYRKQSVSNHRNYDVRPSKCDVTNTVGVPSLWKTVAHRHGVEKNEKSSNHLFEDAQQMAKGLMEESRVMYAKCAEFKKQANNVSGDKLTRTGAYSYYMKEAAEYRRQAMELVQNANQFLCDANMNTRGTSIDLHLLNVPNAISLLKMKLSQIDRDPAFRSNRSQRILSVITGYGKSNNGHCRLKPAVVKWLHQHGYKFSYTNVGEIRVECK</sequence>
<dbReference type="Proteomes" id="UP001175271">
    <property type="component" value="Unassembled WGS sequence"/>
</dbReference>
<feature type="domain" description="CBM21" evidence="8">
    <location>
        <begin position="1366"/>
        <end position="1474"/>
    </location>
</feature>
<dbReference type="Gene3D" id="3.40.1170.10">
    <property type="entry name" value="DNA repair protein MutS, domain I"/>
    <property type="match status" value="1"/>
</dbReference>
<feature type="region of interest" description="Disordered" evidence="6">
    <location>
        <begin position="1244"/>
        <end position="1267"/>
    </location>
</feature>
<dbReference type="FunFam" id="3.40.1170.10:FF:000002">
    <property type="entry name" value="DNA mismatch repair protein"/>
    <property type="match status" value="1"/>
</dbReference>
<dbReference type="Pfam" id="PF00488">
    <property type="entry name" value="MutS_V"/>
    <property type="match status" value="1"/>
</dbReference>
<dbReference type="InterPro" id="IPR036063">
    <property type="entry name" value="Smr_dom_sf"/>
</dbReference>
<dbReference type="InterPro" id="IPR045076">
    <property type="entry name" value="MutS"/>
</dbReference>
<dbReference type="Gene3D" id="1.10.1420.10">
    <property type="match status" value="2"/>
</dbReference>
<gene>
    <name evidence="9" type="ORF">QR680_001834</name>
</gene>
<evidence type="ECO:0000256" key="4">
    <source>
        <dbReference type="ARBA" id="ARBA00022840"/>
    </source>
</evidence>
<dbReference type="InterPro" id="IPR000432">
    <property type="entry name" value="DNA_mismatch_repair_MutS_C"/>
</dbReference>
<feature type="region of interest" description="Disordered" evidence="6">
    <location>
        <begin position="1"/>
        <end position="113"/>
    </location>
</feature>
<dbReference type="GO" id="GO:0006298">
    <property type="term" value="P:mismatch repair"/>
    <property type="evidence" value="ECO:0007669"/>
    <property type="project" value="InterPro"/>
</dbReference>
<evidence type="ECO:0000313" key="9">
    <source>
        <dbReference type="EMBL" id="KAK0396740.1"/>
    </source>
</evidence>
<dbReference type="GO" id="GO:0032301">
    <property type="term" value="C:MutSalpha complex"/>
    <property type="evidence" value="ECO:0007669"/>
    <property type="project" value="TreeGrafter"/>
</dbReference>
<dbReference type="Gene3D" id="3.30.420.110">
    <property type="entry name" value="MutS, connector domain"/>
    <property type="match status" value="1"/>
</dbReference>
<dbReference type="InterPro" id="IPR005036">
    <property type="entry name" value="CBM21_dom"/>
</dbReference>
<dbReference type="InterPro" id="IPR007861">
    <property type="entry name" value="DNA_mismatch_repair_MutS_clamp"/>
</dbReference>
<dbReference type="Pfam" id="PF03370">
    <property type="entry name" value="CBM_21"/>
    <property type="match status" value="1"/>
</dbReference>